<dbReference type="GO" id="GO:0016616">
    <property type="term" value="F:oxidoreductase activity, acting on the CH-OH group of donors, NAD or NADP as acceptor"/>
    <property type="evidence" value="ECO:0007669"/>
    <property type="project" value="UniProtKB-ARBA"/>
</dbReference>
<evidence type="ECO:0000313" key="5">
    <source>
        <dbReference type="EMBL" id="MBD1381967.1"/>
    </source>
</evidence>
<feature type="domain" description="NADP-dependent oxidoreductase" evidence="4">
    <location>
        <begin position="4"/>
        <end position="155"/>
    </location>
</feature>
<comment type="caution">
    <text evidence="5">The sequence shown here is derived from an EMBL/GenBank/DDBJ whole genome shotgun (WGS) entry which is preliminary data.</text>
</comment>
<keyword evidence="6" id="KW-1185">Reference proteome</keyword>
<dbReference type="InterPro" id="IPR020471">
    <property type="entry name" value="AKR"/>
</dbReference>
<dbReference type="InterPro" id="IPR018170">
    <property type="entry name" value="Aldo/ket_reductase_CS"/>
</dbReference>
<reference evidence="5" key="1">
    <citation type="submission" date="2020-09" db="EMBL/GenBank/DDBJ databases">
        <title>A novel bacterium of genus Bacillus, isolated from South China Sea.</title>
        <authorList>
            <person name="Huang H."/>
            <person name="Mo K."/>
            <person name="Hu Y."/>
        </authorList>
    </citation>
    <scope>NUCLEOTIDE SEQUENCE</scope>
    <source>
        <strain evidence="5">IB182487</strain>
    </source>
</reference>
<proteinExistence type="inferred from homology"/>
<evidence type="ECO:0000313" key="6">
    <source>
        <dbReference type="Proteomes" id="UP000626844"/>
    </source>
</evidence>
<evidence type="ECO:0000256" key="2">
    <source>
        <dbReference type="ARBA" id="ARBA00022857"/>
    </source>
</evidence>
<evidence type="ECO:0000259" key="4">
    <source>
        <dbReference type="Pfam" id="PF00248"/>
    </source>
</evidence>
<dbReference type="PANTHER" id="PTHR43827:SF3">
    <property type="entry name" value="NADP-DEPENDENT OXIDOREDUCTASE DOMAIN-CONTAINING PROTEIN"/>
    <property type="match status" value="1"/>
</dbReference>
<dbReference type="AlphaFoldDB" id="A0A926NCY6"/>
<dbReference type="Pfam" id="PF00248">
    <property type="entry name" value="Aldo_ket_red"/>
    <property type="match status" value="1"/>
</dbReference>
<dbReference type="Gene3D" id="3.20.20.100">
    <property type="entry name" value="NADP-dependent oxidoreductase domain"/>
    <property type="match status" value="1"/>
</dbReference>
<name>A0A926NCY6_9BACI</name>
<dbReference type="EMBL" id="JACXAI010000024">
    <property type="protein sequence ID" value="MBD1381967.1"/>
    <property type="molecule type" value="Genomic_DNA"/>
</dbReference>
<accession>A0A926NCY6</accession>
<sequence>MPWIGLGVFQMEGKTGETKDAVLSALEVGYRSIDTAASYYFNEEAVGEALQETPVPRQDFFITTKVWNNEQGYEETLEAFDRSMKKLGLEYLDLYLIHWPVPNKYKDTWRAMEKLYNEGKVKAIGVSNFTEHHLDNLLQVAQIKPMVNQVELHPFCV</sequence>
<keyword evidence="2" id="KW-0521">NADP</keyword>
<dbReference type="InterPro" id="IPR036812">
    <property type="entry name" value="NAD(P)_OxRdtase_dom_sf"/>
</dbReference>
<dbReference type="PROSITE" id="PS00062">
    <property type="entry name" value="ALDOKETO_REDUCTASE_2"/>
    <property type="match status" value="1"/>
</dbReference>
<dbReference type="PRINTS" id="PR00069">
    <property type="entry name" value="ALDKETRDTASE"/>
</dbReference>
<evidence type="ECO:0000256" key="1">
    <source>
        <dbReference type="ARBA" id="ARBA00007905"/>
    </source>
</evidence>
<protein>
    <submittedName>
        <fullName evidence="5">Aldo/keto reductase</fullName>
    </submittedName>
</protein>
<dbReference type="InterPro" id="IPR023210">
    <property type="entry name" value="NADP_OxRdtase_dom"/>
</dbReference>
<dbReference type="Proteomes" id="UP000626844">
    <property type="component" value="Unassembled WGS sequence"/>
</dbReference>
<gene>
    <name evidence="5" type="ORF">IC621_17195</name>
</gene>
<keyword evidence="3" id="KW-0560">Oxidoreductase</keyword>
<dbReference type="PANTHER" id="PTHR43827">
    <property type="entry name" value="2,5-DIKETO-D-GLUCONIC ACID REDUCTASE"/>
    <property type="match status" value="1"/>
</dbReference>
<dbReference type="SUPFAM" id="SSF51430">
    <property type="entry name" value="NAD(P)-linked oxidoreductase"/>
    <property type="match status" value="1"/>
</dbReference>
<evidence type="ECO:0000256" key="3">
    <source>
        <dbReference type="ARBA" id="ARBA00023002"/>
    </source>
</evidence>
<comment type="similarity">
    <text evidence="1">Belongs to the aldo/keto reductase family.</text>
</comment>
<organism evidence="5 6">
    <name type="scientific">Metabacillus arenae</name>
    <dbReference type="NCBI Taxonomy" id="2771434"/>
    <lineage>
        <taxon>Bacteria</taxon>
        <taxon>Bacillati</taxon>
        <taxon>Bacillota</taxon>
        <taxon>Bacilli</taxon>
        <taxon>Bacillales</taxon>
        <taxon>Bacillaceae</taxon>
        <taxon>Metabacillus</taxon>
    </lineage>
</organism>